<dbReference type="SUPFAM" id="SSF88946">
    <property type="entry name" value="Sigma2 domain of RNA polymerase sigma factors"/>
    <property type="match status" value="1"/>
</dbReference>
<dbReference type="RefSeq" id="WP_136692291.1">
    <property type="nucleotide sequence ID" value="NZ_SSHH01000001.1"/>
</dbReference>
<dbReference type="GO" id="GO:0003677">
    <property type="term" value="F:DNA binding"/>
    <property type="evidence" value="ECO:0007669"/>
    <property type="project" value="UniProtKB-KW"/>
</dbReference>
<keyword evidence="3" id="KW-0238">DNA-binding</keyword>
<dbReference type="InterPro" id="IPR000943">
    <property type="entry name" value="RNA_pol_sigma70"/>
</dbReference>
<evidence type="ECO:0000259" key="5">
    <source>
        <dbReference type="Pfam" id="PF04539"/>
    </source>
</evidence>
<dbReference type="InterPro" id="IPR007627">
    <property type="entry name" value="RNA_pol_sigma70_r2"/>
</dbReference>
<dbReference type="OrthoDB" id="9799825at2"/>
<dbReference type="Gene3D" id="1.20.140.160">
    <property type="match status" value="1"/>
</dbReference>
<sequence>MKHDHSNFSAAAAYRAQDIVADRVKRFVPMVRKAAWHIHGVGRDGLEIEDLMQAGFIALTECARNHEGPGEDGFAAYAKIRVRGAMFDLIRKQMPDSRNAVKRRRQAAEARDSLRQQLGREPTREELAEQLAIPVGELDQYLSEEIQLVSMETSYDDSSSAFASDLPDPFAVLCELQDNERLGEAMEALPDRLKLVLQLYFVEELNLTEIAQVLEVSVPRVHQLKAQALVKLKDLMAREDSW</sequence>
<dbReference type="InterPro" id="IPR007624">
    <property type="entry name" value="RNA_pol_sigma70_r3"/>
</dbReference>
<evidence type="ECO:0000259" key="7">
    <source>
        <dbReference type="Pfam" id="PF04545"/>
    </source>
</evidence>
<dbReference type="Pfam" id="PF04545">
    <property type="entry name" value="Sigma70_r4"/>
    <property type="match status" value="1"/>
</dbReference>
<organism evidence="8 9">
    <name type="scientific">Alteraurantiacibacter aquimixticola</name>
    <dbReference type="NCBI Taxonomy" id="2489173"/>
    <lineage>
        <taxon>Bacteria</taxon>
        <taxon>Pseudomonadati</taxon>
        <taxon>Pseudomonadota</taxon>
        <taxon>Alphaproteobacteria</taxon>
        <taxon>Sphingomonadales</taxon>
        <taxon>Erythrobacteraceae</taxon>
        <taxon>Alteraurantiacibacter</taxon>
    </lineage>
</organism>
<dbReference type="Pfam" id="PF04542">
    <property type="entry name" value="Sigma70_r2"/>
    <property type="match status" value="1"/>
</dbReference>
<evidence type="ECO:0000256" key="3">
    <source>
        <dbReference type="ARBA" id="ARBA00023125"/>
    </source>
</evidence>
<dbReference type="GO" id="GO:0006352">
    <property type="term" value="P:DNA-templated transcription initiation"/>
    <property type="evidence" value="ECO:0007669"/>
    <property type="project" value="InterPro"/>
</dbReference>
<dbReference type="InterPro" id="IPR013324">
    <property type="entry name" value="RNA_pol_sigma_r3/r4-like"/>
</dbReference>
<dbReference type="PANTHER" id="PTHR30385">
    <property type="entry name" value="SIGMA FACTOR F FLAGELLAR"/>
    <property type="match status" value="1"/>
</dbReference>
<keyword evidence="1" id="KW-0805">Transcription regulation</keyword>
<name>A0A4T3F2M2_9SPHN</name>
<dbReference type="Proteomes" id="UP000309389">
    <property type="component" value="Unassembled WGS sequence"/>
</dbReference>
<gene>
    <name evidence="8" type="ORF">E5222_03355</name>
</gene>
<dbReference type="InterPro" id="IPR014284">
    <property type="entry name" value="RNA_pol_sigma-70_dom"/>
</dbReference>
<feature type="domain" description="RNA polymerase sigma-70 region 4" evidence="7">
    <location>
        <begin position="185"/>
        <end position="233"/>
    </location>
</feature>
<dbReference type="EMBL" id="SSHH01000001">
    <property type="protein sequence ID" value="TIX51505.1"/>
    <property type="molecule type" value="Genomic_DNA"/>
</dbReference>
<evidence type="ECO:0000256" key="1">
    <source>
        <dbReference type="ARBA" id="ARBA00023015"/>
    </source>
</evidence>
<protein>
    <submittedName>
        <fullName evidence="8">Sigma-70 family RNA polymerase sigma factor</fullName>
    </submittedName>
</protein>
<evidence type="ECO:0000313" key="8">
    <source>
        <dbReference type="EMBL" id="TIX51505.1"/>
    </source>
</evidence>
<dbReference type="InterPro" id="IPR007630">
    <property type="entry name" value="RNA_pol_sigma70_r4"/>
</dbReference>
<keyword evidence="9" id="KW-1185">Reference proteome</keyword>
<dbReference type="SUPFAM" id="SSF88659">
    <property type="entry name" value="Sigma3 and sigma4 domains of RNA polymerase sigma factors"/>
    <property type="match status" value="2"/>
</dbReference>
<dbReference type="AlphaFoldDB" id="A0A4T3F2M2"/>
<dbReference type="PRINTS" id="PR00046">
    <property type="entry name" value="SIGMA70FCT"/>
</dbReference>
<dbReference type="Gene3D" id="1.10.1740.10">
    <property type="match status" value="1"/>
</dbReference>
<accession>A0A4T3F2M2</accession>
<evidence type="ECO:0000256" key="4">
    <source>
        <dbReference type="ARBA" id="ARBA00023163"/>
    </source>
</evidence>
<dbReference type="GO" id="GO:0016987">
    <property type="term" value="F:sigma factor activity"/>
    <property type="evidence" value="ECO:0007669"/>
    <property type="project" value="UniProtKB-KW"/>
</dbReference>
<feature type="domain" description="RNA polymerase sigma-70 region 2" evidence="6">
    <location>
        <begin position="24"/>
        <end position="93"/>
    </location>
</feature>
<dbReference type="InterPro" id="IPR013325">
    <property type="entry name" value="RNA_pol_sigma_r2"/>
</dbReference>
<evidence type="ECO:0000313" key="9">
    <source>
        <dbReference type="Proteomes" id="UP000309389"/>
    </source>
</evidence>
<keyword evidence="4" id="KW-0804">Transcription</keyword>
<dbReference type="CDD" id="cd06171">
    <property type="entry name" value="Sigma70_r4"/>
    <property type="match status" value="1"/>
</dbReference>
<evidence type="ECO:0000256" key="2">
    <source>
        <dbReference type="ARBA" id="ARBA00023082"/>
    </source>
</evidence>
<reference evidence="8 9" key="1">
    <citation type="submission" date="2019-04" db="EMBL/GenBank/DDBJ databases">
        <title>Altererythrobacter aquimixticola sp. nov., isolated from sediment of junction between the ocean and a freshwater spring.</title>
        <authorList>
            <person name="Yoon J.-H."/>
        </authorList>
    </citation>
    <scope>NUCLEOTIDE SEQUENCE [LARGE SCALE GENOMIC DNA]</scope>
    <source>
        <strain evidence="8 9">SSKS-13</strain>
    </source>
</reference>
<proteinExistence type="predicted"/>
<dbReference type="NCBIfam" id="TIGR02937">
    <property type="entry name" value="sigma70-ECF"/>
    <property type="match status" value="1"/>
</dbReference>
<keyword evidence="2" id="KW-0731">Sigma factor</keyword>
<evidence type="ECO:0000259" key="6">
    <source>
        <dbReference type="Pfam" id="PF04542"/>
    </source>
</evidence>
<dbReference type="Pfam" id="PF04539">
    <property type="entry name" value="Sigma70_r3"/>
    <property type="match status" value="1"/>
</dbReference>
<feature type="domain" description="RNA polymerase sigma-70 region 3" evidence="5">
    <location>
        <begin position="104"/>
        <end position="165"/>
    </location>
</feature>
<comment type="caution">
    <text evidence="8">The sequence shown here is derived from an EMBL/GenBank/DDBJ whole genome shotgun (WGS) entry which is preliminary data.</text>
</comment>